<organism evidence="2 3">
    <name type="scientific">Weissella fermenti</name>
    <dbReference type="NCBI Taxonomy" id="2987699"/>
    <lineage>
        <taxon>Bacteria</taxon>
        <taxon>Bacillati</taxon>
        <taxon>Bacillota</taxon>
        <taxon>Bacilli</taxon>
        <taxon>Lactobacillales</taxon>
        <taxon>Lactobacillaceae</taxon>
        <taxon>Weissella</taxon>
    </lineage>
</organism>
<evidence type="ECO:0000313" key="2">
    <source>
        <dbReference type="EMBL" id="MDF9300428.1"/>
    </source>
</evidence>
<accession>A0ABT6D5K2</accession>
<gene>
    <name evidence="2" type="ORF">OIT47_009135</name>
</gene>
<dbReference type="RefSeq" id="WP_199404431.1">
    <property type="nucleotide sequence ID" value="NZ_JAOZFC020000002.1"/>
</dbReference>
<proteinExistence type="predicted"/>
<keyword evidence="3" id="KW-1185">Reference proteome</keyword>
<comment type="caution">
    <text evidence="2">The sequence shown here is derived from an EMBL/GenBank/DDBJ whole genome shotgun (WGS) entry which is preliminary data.</text>
</comment>
<sequence>MFIKNRNYNPETGRRAASTRLYKAGKFIISGIAGLMIFGGTTIVANADSVTAQTNSEMV</sequence>
<keyword evidence="1" id="KW-0472">Membrane</keyword>
<dbReference type="Proteomes" id="UP001146336">
    <property type="component" value="Unassembled WGS sequence"/>
</dbReference>
<protein>
    <recommendedName>
        <fullName evidence="4">YSIRK-type signal peptide-containing protein</fullName>
    </recommendedName>
</protein>
<keyword evidence="1" id="KW-1133">Transmembrane helix</keyword>
<keyword evidence="1" id="KW-0812">Transmembrane</keyword>
<dbReference type="EMBL" id="JAOZFC020000002">
    <property type="protein sequence ID" value="MDF9300428.1"/>
    <property type="molecule type" value="Genomic_DNA"/>
</dbReference>
<evidence type="ECO:0008006" key="4">
    <source>
        <dbReference type="Google" id="ProtNLM"/>
    </source>
</evidence>
<reference evidence="2" key="1">
    <citation type="submission" date="2023-03" db="EMBL/GenBank/DDBJ databases">
        <title>Comparative genomics of Weissella fermenti BK2, and weissella type species.</title>
        <authorList>
            <person name="Lee J.K."/>
            <person name="Baek J.H."/>
            <person name="Kim J.M."/>
            <person name="Choi D.G."/>
            <person name="Jeon C.O."/>
        </authorList>
    </citation>
    <scope>NUCLEOTIDE SEQUENCE</scope>
    <source>
        <strain evidence="2">BK2</strain>
    </source>
</reference>
<evidence type="ECO:0000256" key="1">
    <source>
        <dbReference type="SAM" id="Phobius"/>
    </source>
</evidence>
<name>A0ABT6D5K2_9LACO</name>
<feature type="transmembrane region" description="Helical" evidence="1">
    <location>
        <begin position="21"/>
        <end position="45"/>
    </location>
</feature>
<evidence type="ECO:0000313" key="3">
    <source>
        <dbReference type="Proteomes" id="UP001146336"/>
    </source>
</evidence>